<organism evidence="1">
    <name type="scientific">Rhizophora mucronata</name>
    <name type="common">Asiatic mangrove</name>
    <dbReference type="NCBI Taxonomy" id="61149"/>
    <lineage>
        <taxon>Eukaryota</taxon>
        <taxon>Viridiplantae</taxon>
        <taxon>Streptophyta</taxon>
        <taxon>Embryophyta</taxon>
        <taxon>Tracheophyta</taxon>
        <taxon>Spermatophyta</taxon>
        <taxon>Magnoliopsida</taxon>
        <taxon>eudicotyledons</taxon>
        <taxon>Gunneridae</taxon>
        <taxon>Pentapetalae</taxon>
        <taxon>rosids</taxon>
        <taxon>fabids</taxon>
        <taxon>Malpighiales</taxon>
        <taxon>Rhizophoraceae</taxon>
        <taxon>Rhizophora</taxon>
    </lineage>
</organism>
<evidence type="ECO:0000313" key="1">
    <source>
        <dbReference type="EMBL" id="MBW81400.1"/>
    </source>
</evidence>
<sequence>MSGILFIFPSINFKF</sequence>
<reference evidence="1" key="1">
    <citation type="submission" date="2018-02" db="EMBL/GenBank/DDBJ databases">
        <title>Rhizophora mucronata_Transcriptome.</title>
        <authorList>
            <person name="Meera S.P."/>
            <person name="Sreeshan A."/>
            <person name="Augustine A."/>
        </authorList>
    </citation>
    <scope>NUCLEOTIDE SEQUENCE</scope>
    <source>
        <tissue evidence="1">Leaf</tissue>
    </source>
</reference>
<name>A0A2P2IJJ2_RHIMU</name>
<proteinExistence type="predicted"/>
<accession>A0A2P2IJJ2</accession>
<dbReference type="EMBL" id="GGEC01000917">
    <property type="protein sequence ID" value="MBW81400.1"/>
    <property type="molecule type" value="Transcribed_RNA"/>
</dbReference>
<protein>
    <submittedName>
        <fullName evidence="1">Uncharacterized protein</fullName>
    </submittedName>
</protein>